<keyword evidence="2" id="KW-1185">Reference proteome</keyword>
<evidence type="ECO:0000313" key="2">
    <source>
        <dbReference type="Proteomes" id="UP001548189"/>
    </source>
</evidence>
<name>A0ABV2BUR0_9GAMM</name>
<evidence type="ECO:0000313" key="1">
    <source>
        <dbReference type="EMBL" id="MET1255634.1"/>
    </source>
</evidence>
<comment type="caution">
    <text evidence="1">The sequence shown here is derived from an EMBL/GenBank/DDBJ whole genome shotgun (WGS) entry which is preliminary data.</text>
</comment>
<proteinExistence type="predicted"/>
<gene>
    <name evidence="1" type="ORF">ABVT43_10905</name>
</gene>
<dbReference type="EMBL" id="JBEVCJ010000012">
    <property type="protein sequence ID" value="MET1255634.1"/>
    <property type="molecule type" value="Genomic_DNA"/>
</dbReference>
<dbReference type="RefSeq" id="WP_353896220.1">
    <property type="nucleotide sequence ID" value="NZ_JBEVCJ010000012.1"/>
</dbReference>
<protein>
    <submittedName>
        <fullName evidence="1">Uncharacterized protein</fullName>
    </submittedName>
</protein>
<reference evidence="1 2" key="1">
    <citation type="submission" date="2024-06" db="EMBL/GenBank/DDBJ databases">
        <authorList>
            <person name="Li F."/>
        </authorList>
    </citation>
    <scope>NUCLEOTIDE SEQUENCE [LARGE SCALE GENOMIC DNA]</scope>
    <source>
        <strain evidence="1 2">GXAS 311</strain>
    </source>
</reference>
<organism evidence="1 2">
    <name type="scientific">Aliikangiella maris</name>
    <dbReference type="NCBI Taxonomy" id="3162458"/>
    <lineage>
        <taxon>Bacteria</taxon>
        <taxon>Pseudomonadati</taxon>
        <taxon>Pseudomonadota</taxon>
        <taxon>Gammaproteobacteria</taxon>
        <taxon>Oceanospirillales</taxon>
        <taxon>Pleioneaceae</taxon>
        <taxon>Aliikangiella</taxon>
    </lineage>
</organism>
<dbReference type="Proteomes" id="UP001548189">
    <property type="component" value="Unassembled WGS sequence"/>
</dbReference>
<accession>A0ABV2BUR0</accession>
<sequence length="56" mass="6400">MKNRFVLGIFIITLSISIRATDYIWSSAMPNEIHIIPDGMELLSEFDVKNLTTQSE</sequence>